<keyword evidence="13" id="KW-1185">Reference proteome</keyword>
<dbReference type="FunFam" id="3.40.50.300:FF:000079">
    <property type="entry name" value="probable ATP-dependent RNA helicase DDX17"/>
    <property type="match status" value="1"/>
</dbReference>
<evidence type="ECO:0000313" key="13">
    <source>
        <dbReference type="Proteomes" id="UP001149090"/>
    </source>
</evidence>
<sequence length="686" mass="78138">MSDSFEDKYFADEDEKDQTSITNFNQNDNESSSESEDALDKFMNDLEKDDPNKKNNKEKQIRNDIDEIDEIDSYLHLTGHDIGISNLEPHLKNENFLLQQKSEFEIEFDSDDNPIVDLKSRKKAVVPLDEVNHSEIEYFEFNKNFYQENPQIATLSDQEVKKIRNEKQIRVSAFDVPKPVLSFQQCGFSSLVLNILKKMNIVEPTPIQSQAIPAILSGRDVYGIAKTGSGKTLAYVLPLIIHCLDQPHIQKGDGPISVILVPTRELAHQVYLVTTQLAKPHNLIVKEITGGIKKYEQTKELKKGCEIIVATPGRLIDQIRLKGTNLLRCTYLVLDEADKMFDFGFESQVMSIVQAIRPDRQILLFCATTKRAIENLVRDQLADYVRITIGKVGVATQNVVQNTLIFKNIEEKKSWLFENLPNFLDSGTVLIFVTSKELSEQLAIEINDHGFRCGALHGDLSPYDRNIMVKGFQKGNISILVATDIFSRGVDIRSIKTVVNFEVARDVNTHVNRVGRTGRAGDKGVAYNLIMESESNFAAVLFHSLKLADQEVPEKLLEIAMQNKNFRKNSIQKLLSHKKKPKQTGKIKEVLDSWKEKEDLHLENEKNETEKNHLNFQKIFHSARRKGNKKGIGFSEISGRKKRKDKNDLQINIGSFRSFQNTFVSSDNLNSTSKKLEDDLKKPRKK</sequence>
<dbReference type="Pfam" id="PF00270">
    <property type="entry name" value="DEAD"/>
    <property type="match status" value="1"/>
</dbReference>
<feature type="domain" description="DEAD-box RNA helicase Q" evidence="11">
    <location>
        <begin position="181"/>
        <end position="209"/>
    </location>
</feature>
<evidence type="ECO:0000256" key="2">
    <source>
        <dbReference type="ARBA" id="ARBA00022741"/>
    </source>
</evidence>
<keyword evidence="3 7" id="KW-0378">Hydrolase</keyword>
<dbReference type="GO" id="GO:0003676">
    <property type="term" value="F:nucleic acid binding"/>
    <property type="evidence" value="ECO:0007669"/>
    <property type="project" value="InterPro"/>
</dbReference>
<dbReference type="OrthoDB" id="196131at2759"/>
<evidence type="ECO:0000259" key="10">
    <source>
        <dbReference type="PROSITE" id="PS51194"/>
    </source>
</evidence>
<evidence type="ECO:0000256" key="4">
    <source>
        <dbReference type="ARBA" id="ARBA00022806"/>
    </source>
</evidence>
<feature type="region of interest" description="Disordered" evidence="8">
    <location>
        <begin position="667"/>
        <end position="686"/>
    </location>
</feature>
<dbReference type="Pfam" id="PF00271">
    <property type="entry name" value="Helicase_C"/>
    <property type="match status" value="1"/>
</dbReference>
<dbReference type="InterPro" id="IPR011545">
    <property type="entry name" value="DEAD/DEAH_box_helicase_dom"/>
</dbReference>
<dbReference type="Gene3D" id="3.40.50.300">
    <property type="entry name" value="P-loop containing nucleotide triphosphate hydrolases"/>
    <property type="match status" value="2"/>
</dbReference>
<dbReference type="GO" id="GO:0005524">
    <property type="term" value="F:ATP binding"/>
    <property type="evidence" value="ECO:0007669"/>
    <property type="project" value="UniProtKB-KW"/>
</dbReference>
<evidence type="ECO:0000256" key="5">
    <source>
        <dbReference type="ARBA" id="ARBA00022840"/>
    </source>
</evidence>
<keyword evidence="2 7" id="KW-0547">Nucleotide-binding</keyword>
<dbReference type="InterPro" id="IPR027417">
    <property type="entry name" value="P-loop_NTPase"/>
</dbReference>
<dbReference type="SMART" id="SM00490">
    <property type="entry name" value="HELICc"/>
    <property type="match status" value="1"/>
</dbReference>
<evidence type="ECO:0000256" key="8">
    <source>
        <dbReference type="SAM" id="MobiDB-lite"/>
    </source>
</evidence>
<dbReference type="EMBL" id="JAPDFW010000063">
    <property type="protein sequence ID" value="KAJ5076035.1"/>
    <property type="molecule type" value="Genomic_DNA"/>
</dbReference>
<reference evidence="12" key="1">
    <citation type="submission" date="2022-10" db="EMBL/GenBank/DDBJ databases">
        <title>Novel sulphate-reducing endosymbionts in the free-living metamonad Anaeramoeba.</title>
        <authorList>
            <person name="Jerlstrom-Hultqvist J."/>
            <person name="Cepicka I."/>
            <person name="Gallot-Lavallee L."/>
            <person name="Salas-Leiva D."/>
            <person name="Curtis B.A."/>
            <person name="Zahonova K."/>
            <person name="Pipaliya S."/>
            <person name="Dacks J."/>
            <person name="Roger A.J."/>
        </authorList>
    </citation>
    <scope>NUCLEOTIDE SEQUENCE</scope>
    <source>
        <strain evidence="12">BMAN</strain>
    </source>
</reference>
<dbReference type="EC" id="3.6.4.13" evidence="1"/>
<evidence type="ECO:0000256" key="1">
    <source>
        <dbReference type="ARBA" id="ARBA00012552"/>
    </source>
</evidence>
<feature type="compositionally biased region" description="Polar residues" evidence="8">
    <location>
        <begin position="19"/>
        <end position="29"/>
    </location>
</feature>
<gene>
    <name evidence="12" type="ORF">M0811_06897</name>
</gene>
<dbReference type="GO" id="GO:0016787">
    <property type="term" value="F:hydrolase activity"/>
    <property type="evidence" value="ECO:0007669"/>
    <property type="project" value="UniProtKB-KW"/>
</dbReference>
<organism evidence="12 13">
    <name type="scientific">Anaeramoeba ignava</name>
    <name type="common">Anaerobic marine amoeba</name>
    <dbReference type="NCBI Taxonomy" id="1746090"/>
    <lineage>
        <taxon>Eukaryota</taxon>
        <taxon>Metamonada</taxon>
        <taxon>Anaeramoebidae</taxon>
        <taxon>Anaeramoeba</taxon>
    </lineage>
</organism>
<dbReference type="SMART" id="SM00487">
    <property type="entry name" value="DEXDc"/>
    <property type="match status" value="1"/>
</dbReference>
<dbReference type="InterPro" id="IPR014001">
    <property type="entry name" value="Helicase_ATP-bd"/>
</dbReference>
<evidence type="ECO:0000259" key="9">
    <source>
        <dbReference type="PROSITE" id="PS51192"/>
    </source>
</evidence>
<dbReference type="CDD" id="cd18787">
    <property type="entry name" value="SF2_C_DEAD"/>
    <property type="match status" value="1"/>
</dbReference>
<comment type="similarity">
    <text evidence="7">Belongs to the DEAD box helicase family.</text>
</comment>
<dbReference type="PROSITE" id="PS00039">
    <property type="entry name" value="DEAD_ATP_HELICASE"/>
    <property type="match status" value="1"/>
</dbReference>
<feature type="compositionally biased region" description="Basic and acidic residues" evidence="8">
    <location>
        <begin position="38"/>
        <end position="61"/>
    </location>
</feature>
<keyword evidence="5 7" id="KW-0067">ATP-binding</keyword>
<dbReference type="PROSITE" id="PS51192">
    <property type="entry name" value="HELICASE_ATP_BIND_1"/>
    <property type="match status" value="1"/>
</dbReference>
<evidence type="ECO:0000256" key="7">
    <source>
        <dbReference type="RuleBase" id="RU000492"/>
    </source>
</evidence>
<dbReference type="GO" id="GO:0003724">
    <property type="term" value="F:RNA helicase activity"/>
    <property type="evidence" value="ECO:0007669"/>
    <property type="project" value="UniProtKB-EC"/>
</dbReference>
<dbReference type="AlphaFoldDB" id="A0A9Q0LQG1"/>
<dbReference type="PROSITE" id="PS51195">
    <property type="entry name" value="Q_MOTIF"/>
    <property type="match status" value="1"/>
</dbReference>
<protein>
    <recommendedName>
        <fullName evidence="1">RNA helicase</fullName>
        <ecNumber evidence="1">3.6.4.13</ecNumber>
    </recommendedName>
</protein>
<name>A0A9Q0LQG1_ANAIG</name>
<feature type="region of interest" description="Disordered" evidence="8">
    <location>
        <begin position="1"/>
        <end position="61"/>
    </location>
</feature>
<evidence type="ECO:0000256" key="3">
    <source>
        <dbReference type="ARBA" id="ARBA00022801"/>
    </source>
</evidence>
<dbReference type="InterPro" id="IPR014014">
    <property type="entry name" value="RNA_helicase_DEAD_Q_motif"/>
</dbReference>
<keyword evidence="4 7" id="KW-0347">Helicase</keyword>
<evidence type="ECO:0000256" key="6">
    <source>
        <dbReference type="PROSITE-ProRule" id="PRU00552"/>
    </source>
</evidence>
<feature type="short sequence motif" description="Q motif" evidence="6">
    <location>
        <begin position="181"/>
        <end position="209"/>
    </location>
</feature>
<feature type="compositionally biased region" description="Basic and acidic residues" evidence="8">
    <location>
        <begin position="1"/>
        <end position="11"/>
    </location>
</feature>
<feature type="domain" description="Helicase ATP-binding" evidence="9">
    <location>
        <begin position="212"/>
        <end position="387"/>
    </location>
</feature>
<dbReference type="InterPro" id="IPR000629">
    <property type="entry name" value="RNA-helicase_DEAD-box_CS"/>
</dbReference>
<accession>A0A9Q0LQG1</accession>
<dbReference type="InterPro" id="IPR001650">
    <property type="entry name" value="Helicase_C-like"/>
</dbReference>
<proteinExistence type="inferred from homology"/>
<dbReference type="SUPFAM" id="SSF52540">
    <property type="entry name" value="P-loop containing nucleoside triphosphate hydrolases"/>
    <property type="match status" value="2"/>
</dbReference>
<dbReference type="PROSITE" id="PS51194">
    <property type="entry name" value="HELICASE_CTER"/>
    <property type="match status" value="1"/>
</dbReference>
<feature type="compositionally biased region" description="Basic and acidic residues" evidence="8">
    <location>
        <begin position="674"/>
        <end position="686"/>
    </location>
</feature>
<dbReference type="PANTHER" id="PTHR47958">
    <property type="entry name" value="ATP-DEPENDENT RNA HELICASE DBP3"/>
    <property type="match status" value="1"/>
</dbReference>
<dbReference type="Proteomes" id="UP001149090">
    <property type="component" value="Unassembled WGS sequence"/>
</dbReference>
<feature type="domain" description="Helicase C-terminal" evidence="10">
    <location>
        <begin position="416"/>
        <end position="560"/>
    </location>
</feature>
<evidence type="ECO:0000259" key="11">
    <source>
        <dbReference type="PROSITE" id="PS51195"/>
    </source>
</evidence>
<evidence type="ECO:0000313" key="12">
    <source>
        <dbReference type="EMBL" id="KAJ5076035.1"/>
    </source>
</evidence>
<comment type="caution">
    <text evidence="12">The sequence shown here is derived from an EMBL/GenBank/DDBJ whole genome shotgun (WGS) entry which is preliminary data.</text>
</comment>
<dbReference type="OMA" id="DHTWEQT"/>